<feature type="transmembrane region" description="Helical" evidence="6">
    <location>
        <begin position="148"/>
        <end position="166"/>
    </location>
</feature>
<accession>A0A0F5PP53</accession>
<protein>
    <submittedName>
        <fullName evidence="8">Major facilitator superfamily permease</fullName>
    </submittedName>
</protein>
<dbReference type="Pfam" id="PF07690">
    <property type="entry name" value="MFS_1"/>
    <property type="match status" value="1"/>
</dbReference>
<dbReference type="Gene3D" id="1.20.1250.20">
    <property type="entry name" value="MFS general substrate transporter like domains"/>
    <property type="match status" value="1"/>
</dbReference>
<evidence type="ECO:0000313" key="9">
    <source>
        <dbReference type="Proteomes" id="UP000010146"/>
    </source>
</evidence>
<organism evidence="8 9">
    <name type="scientific">Caldanaerobacter subterraneus subsp. pacificus DSM 12653</name>
    <dbReference type="NCBI Taxonomy" id="391606"/>
    <lineage>
        <taxon>Bacteria</taxon>
        <taxon>Bacillati</taxon>
        <taxon>Bacillota</taxon>
        <taxon>Clostridia</taxon>
        <taxon>Thermoanaerobacterales</taxon>
        <taxon>Thermoanaerobacteraceae</taxon>
        <taxon>Caldanaerobacter</taxon>
    </lineage>
</organism>
<reference evidence="9" key="3">
    <citation type="submission" date="2015-02" db="EMBL/GenBank/DDBJ databases">
        <title>Genome analysis of three genomes within the thermophilic hydrogenogenic bacterial species Caldanaerobacter subterraneus.</title>
        <authorList>
            <person name="Sant'Anna F.H."/>
            <person name="Lebedinsky A."/>
            <person name="Sokolova T."/>
            <person name="Robb F.T."/>
            <person name="Gonzalez J.M."/>
        </authorList>
    </citation>
    <scope>NUCLEOTIDE SEQUENCE [LARGE SCALE GENOMIC DNA]</scope>
    <source>
        <strain evidence="9">DSM 12653</strain>
    </source>
</reference>
<evidence type="ECO:0000256" key="2">
    <source>
        <dbReference type="ARBA" id="ARBA00022448"/>
    </source>
</evidence>
<keyword evidence="3 6" id="KW-0812">Transmembrane</keyword>
<dbReference type="AlphaFoldDB" id="A0A0F5PP53"/>
<proteinExistence type="predicted"/>
<evidence type="ECO:0000313" key="8">
    <source>
        <dbReference type="EMBL" id="KKC30171.1"/>
    </source>
</evidence>
<reference evidence="8 9" key="1">
    <citation type="submission" date="2008-07" db="EMBL/GenBank/DDBJ databases">
        <authorList>
            <person name="Gonzalez J."/>
            <person name="Sokolova T."/>
            <person name="Ferriera S."/>
            <person name="Johnson J."/>
            <person name="Kravitz S."/>
            <person name="Beeson K."/>
            <person name="Sutton G."/>
            <person name="Rogers Y.-H."/>
            <person name="Friedman R."/>
            <person name="Frazier M."/>
            <person name="Venter J.C."/>
        </authorList>
    </citation>
    <scope>NUCLEOTIDE SEQUENCE [LARGE SCALE GENOMIC DNA]</scope>
    <source>
        <strain evidence="8 9">DSM 12653</strain>
    </source>
</reference>
<comment type="caution">
    <text evidence="8">The sequence shown here is derived from an EMBL/GenBank/DDBJ whole genome shotgun (WGS) entry which is preliminary data.</text>
</comment>
<evidence type="ECO:0000256" key="5">
    <source>
        <dbReference type="ARBA" id="ARBA00023136"/>
    </source>
</evidence>
<feature type="transmembrane region" description="Helical" evidence="6">
    <location>
        <begin position="186"/>
        <end position="203"/>
    </location>
</feature>
<gene>
    <name evidence="8" type="ORF">CDSM653_00785</name>
</gene>
<keyword evidence="2" id="KW-0813">Transport</keyword>
<dbReference type="CDD" id="cd17321">
    <property type="entry name" value="MFS_MMR_MDR_like"/>
    <property type="match status" value="1"/>
</dbReference>
<feature type="transmembrane region" description="Helical" evidence="6">
    <location>
        <begin position="49"/>
        <end position="69"/>
    </location>
</feature>
<feature type="transmembrane region" description="Helical" evidence="6">
    <location>
        <begin position="75"/>
        <end position="95"/>
    </location>
</feature>
<keyword evidence="5 6" id="KW-0472">Membrane</keyword>
<feature type="domain" description="Major facilitator superfamily (MFS) profile" evidence="7">
    <location>
        <begin position="1"/>
        <end position="213"/>
    </location>
</feature>
<evidence type="ECO:0000259" key="7">
    <source>
        <dbReference type="PROSITE" id="PS50850"/>
    </source>
</evidence>
<dbReference type="GO" id="GO:0005886">
    <property type="term" value="C:plasma membrane"/>
    <property type="evidence" value="ECO:0007669"/>
    <property type="project" value="UniProtKB-SubCell"/>
</dbReference>
<evidence type="ECO:0000256" key="4">
    <source>
        <dbReference type="ARBA" id="ARBA00022989"/>
    </source>
</evidence>
<dbReference type="PANTHER" id="PTHR42718">
    <property type="entry name" value="MAJOR FACILITATOR SUPERFAMILY MULTIDRUG TRANSPORTER MFSC"/>
    <property type="match status" value="1"/>
</dbReference>
<dbReference type="Proteomes" id="UP000010146">
    <property type="component" value="Unassembled WGS sequence"/>
</dbReference>
<comment type="subcellular location">
    <subcellularLocation>
        <location evidence="1">Cell membrane</location>
        <topology evidence="1">Multi-pass membrane protein</topology>
    </subcellularLocation>
</comment>
<dbReference type="SUPFAM" id="SSF103473">
    <property type="entry name" value="MFS general substrate transporter"/>
    <property type="match status" value="1"/>
</dbReference>
<keyword evidence="4 6" id="KW-1133">Transmembrane helix</keyword>
<evidence type="ECO:0000256" key="1">
    <source>
        <dbReference type="ARBA" id="ARBA00004651"/>
    </source>
</evidence>
<evidence type="ECO:0000256" key="6">
    <source>
        <dbReference type="SAM" id="Phobius"/>
    </source>
</evidence>
<name>A0A0F5PP53_9THEO</name>
<feature type="transmembrane region" description="Helical" evidence="6">
    <location>
        <begin position="12"/>
        <end position="37"/>
    </location>
</feature>
<dbReference type="InterPro" id="IPR020846">
    <property type="entry name" value="MFS_dom"/>
</dbReference>
<reference evidence="8 9" key="2">
    <citation type="journal article" date="2015" name="BMC Genomics">
        <title>Analysis of three genomes within the thermophilic bacterial species Caldanaerobacter subterraneus with a focus on carbon monoxide dehydrogenase evolution and hydrolase diversity.</title>
        <authorList>
            <person name="Sant'Anna F.H."/>
            <person name="Lebedinsky A.V."/>
            <person name="Sokolova T.G."/>
            <person name="Robb F.T."/>
            <person name="Gonzalez J.M."/>
        </authorList>
    </citation>
    <scope>NUCLEOTIDE SEQUENCE [LARGE SCALE GENOMIC DNA]</scope>
    <source>
        <strain evidence="8 9">DSM 12653</strain>
    </source>
</reference>
<evidence type="ECO:0000256" key="3">
    <source>
        <dbReference type="ARBA" id="ARBA00022692"/>
    </source>
</evidence>
<dbReference type="InterPro" id="IPR011701">
    <property type="entry name" value="MFS"/>
</dbReference>
<dbReference type="GO" id="GO:0022857">
    <property type="term" value="F:transmembrane transporter activity"/>
    <property type="evidence" value="ECO:0007669"/>
    <property type="project" value="InterPro"/>
</dbReference>
<sequence>MFDFSLFKIRSFTFGITSTLLNFMAQYTMTFLTPFLLKHLGYSTEKAGIIMTSFPAMMFIVAPLSGILADMYGAQILSTIGALISALALFLMATLTEKSSMFDIMWRLAIFGIGNAIFQTPNNSAVMGSAPKNRLGIASASLATMRNVGMVIGIAVAGAIFTNRLKAYQAFNLPYNNSFMRAIKEAYIVAGIFSVICAFTSLVRDNIKIQRKD</sequence>
<dbReference type="PROSITE" id="PS50850">
    <property type="entry name" value="MFS"/>
    <property type="match status" value="1"/>
</dbReference>
<dbReference type="PANTHER" id="PTHR42718:SF9">
    <property type="entry name" value="MAJOR FACILITATOR SUPERFAMILY MULTIDRUG TRANSPORTER MFSC"/>
    <property type="match status" value="1"/>
</dbReference>
<dbReference type="EMBL" id="ABXP02000043">
    <property type="protein sequence ID" value="KKC30171.1"/>
    <property type="molecule type" value="Genomic_DNA"/>
</dbReference>
<dbReference type="InterPro" id="IPR036259">
    <property type="entry name" value="MFS_trans_sf"/>
</dbReference>